<name>A0ABW5U5I5_9RHOB</name>
<sequence length="460" mass="52017">MAEQRFCAKARKEAKGYDKPSTQLLSLLKLPVRAGDTKAIVSRVDRLIGLFLDTTQDEAAKLHAALTDPKNPLGRFYTCELATKTRTQLLSLLHQIANRIEIKPKKKGKFEGARVITVIADTDVSPLEHPRYVDRVAEAISIRVVLAEWLLIWRHKGREIVAGIPRNRMGAPSPQTLLWAVQIFDSEELAKQQARAMKSYNQIQDDGYEPQIITFYYGPGNTIRPTLYTPVTAPRLMDGIKMYIDDGHLLETVEMYSAYYEVIKDFVNPTFLDMDQEGNISITGPPKFPKVPKLNWKGLRRLFRWKQKPTIKQLLNRLNYKVAWRSPKGTHEVYETAANQLIGSFDALQAFRKSKAAAGKYKGWHRHHIVEDRHLKDLGIADLFPGRKDLPCVMLPGKPHSDRIAGALTRALAEKKPLTDLDVFNAYALAYKELGDYTGGGIGAIQKELRRVVGNMLGFD</sequence>
<evidence type="ECO:0000313" key="2">
    <source>
        <dbReference type="Proteomes" id="UP001597474"/>
    </source>
</evidence>
<gene>
    <name evidence="1" type="ORF">ACFSUD_16355</name>
</gene>
<protein>
    <submittedName>
        <fullName evidence="1">Uncharacterized protein</fullName>
    </submittedName>
</protein>
<proteinExistence type="predicted"/>
<reference evidence="2" key="1">
    <citation type="journal article" date="2019" name="Int. J. Syst. Evol. Microbiol.">
        <title>The Global Catalogue of Microorganisms (GCM) 10K type strain sequencing project: providing services to taxonomists for standard genome sequencing and annotation.</title>
        <authorList>
            <consortium name="The Broad Institute Genomics Platform"/>
            <consortium name="The Broad Institute Genome Sequencing Center for Infectious Disease"/>
            <person name="Wu L."/>
            <person name="Ma J."/>
        </authorList>
    </citation>
    <scope>NUCLEOTIDE SEQUENCE [LARGE SCALE GENOMIC DNA]</scope>
    <source>
        <strain evidence="2">TISTR 2562</strain>
    </source>
</reference>
<dbReference type="EMBL" id="JBHUMP010000018">
    <property type="protein sequence ID" value="MFD2741153.1"/>
    <property type="molecule type" value="Genomic_DNA"/>
</dbReference>
<accession>A0ABW5U5I5</accession>
<comment type="caution">
    <text evidence="1">The sequence shown here is derived from an EMBL/GenBank/DDBJ whole genome shotgun (WGS) entry which is preliminary data.</text>
</comment>
<organism evidence="1 2">
    <name type="scientific">Sulfitobacter aestuarii</name>
    <dbReference type="NCBI Taxonomy" id="2161676"/>
    <lineage>
        <taxon>Bacteria</taxon>
        <taxon>Pseudomonadati</taxon>
        <taxon>Pseudomonadota</taxon>
        <taxon>Alphaproteobacteria</taxon>
        <taxon>Rhodobacterales</taxon>
        <taxon>Roseobacteraceae</taxon>
        <taxon>Sulfitobacter</taxon>
    </lineage>
</organism>
<evidence type="ECO:0000313" key="1">
    <source>
        <dbReference type="EMBL" id="MFD2741153.1"/>
    </source>
</evidence>
<dbReference type="RefSeq" id="WP_386375578.1">
    <property type="nucleotide sequence ID" value="NZ_JBHUMP010000018.1"/>
</dbReference>
<keyword evidence="2" id="KW-1185">Reference proteome</keyword>
<dbReference type="Proteomes" id="UP001597474">
    <property type="component" value="Unassembled WGS sequence"/>
</dbReference>